<keyword evidence="2 8" id="KW-0436">Ligase</keyword>
<keyword evidence="4 8" id="KW-0067">ATP-binding</keyword>
<feature type="short sequence motif" description="'HIGH' region" evidence="8">
    <location>
        <begin position="125"/>
        <end position="135"/>
    </location>
</feature>
<organism evidence="12 13">
    <name type="scientific">Cohnella suwonensis</name>
    <dbReference type="NCBI Taxonomy" id="696072"/>
    <lineage>
        <taxon>Bacteria</taxon>
        <taxon>Bacillati</taxon>
        <taxon>Bacillota</taxon>
        <taxon>Bacilli</taxon>
        <taxon>Bacillales</taxon>
        <taxon>Paenibacillaceae</taxon>
        <taxon>Cohnella</taxon>
    </lineage>
</organism>
<dbReference type="EMBL" id="JBHSMH010000004">
    <property type="protein sequence ID" value="MFC5467357.1"/>
    <property type="molecule type" value="Genomic_DNA"/>
</dbReference>
<dbReference type="InterPro" id="IPR008909">
    <property type="entry name" value="DALR_anticod-bd"/>
</dbReference>
<dbReference type="PRINTS" id="PR01038">
    <property type="entry name" value="TRNASYNTHARG"/>
</dbReference>
<dbReference type="SUPFAM" id="SSF47323">
    <property type="entry name" value="Anticodon-binding domain of a subclass of class I aminoacyl-tRNA synthetases"/>
    <property type="match status" value="1"/>
</dbReference>
<dbReference type="Pfam" id="PF03485">
    <property type="entry name" value="Arg_tRNA_synt_N"/>
    <property type="match status" value="1"/>
</dbReference>
<evidence type="ECO:0000259" key="10">
    <source>
        <dbReference type="SMART" id="SM00836"/>
    </source>
</evidence>
<keyword evidence="3 8" id="KW-0547">Nucleotide-binding</keyword>
<dbReference type="InterPro" id="IPR036695">
    <property type="entry name" value="Arg-tRNA-synth_N_sf"/>
</dbReference>
<evidence type="ECO:0000313" key="13">
    <source>
        <dbReference type="Proteomes" id="UP001596105"/>
    </source>
</evidence>
<proteinExistence type="inferred from homology"/>
<dbReference type="InterPro" id="IPR009080">
    <property type="entry name" value="tRNAsynth_Ia_anticodon-bd"/>
</dbReference>
<dbReference type="SMART" id="SM01016">
    <property type="entry name" value="Arg_tRNA_synt_N"/>
    <property type="match status" value="1"/>
</dbReference>
<evidence type="ECO:0000256" key="2">
    <source>
        <dbReference type="ARBA" id="ARBA00022598"/>
    </source>
</evidence>
<comment type="subunit">
    <text evidence="8">Monomer.</text>
</comment>
<evidence type="ECO:0000256" key="4">
    <source>
        <dbReference type="ARBA" id="ARBA00022840"/>
    </source>
</evidence>
<dbReference type="Pfam" id="PF00750">
    <property type="entry name" value="tRNA-synt_1d"/>
    <property type="match status" value="1"/>
</dbReference>
<evidence type="ECO:0000313" key="12">
    <source>
        <dbReference type="EMBL" id="MFC5467357.1"/>
    </source>
</evidence>
<dbReference type="RefSeq" id="WP_209747365.1">
    <property type="nucleotide sequence ID" value="NZ_JBHSMH010000004.1"/>
</dbReference>
<dbReference type="SMART" id="SM00836">
    <property type="entry name" value="DALR_1"/>
    <property type="match status" value="1"/>
</dbReference>
<dbReference type="Pfam" id="PF05746">
    <property type="entry name" value="DALR_1"/>
    <property type="match status" value="1"/>
</dbReference>
<evidence type="ECO:0000256" key="8">
    <source>
        <dbReference type="HAMAP-Rule" id="MF_00123"/>
    </source>
</evidence>
<evidence type="ECO:0000256" key="6">
    <source>
        <dbReference type="ARBA" id="ARBA00023146"/>
    </source>
</evidence>
<feature type="domain" description="DALR anticodon binding" evidence="10">
    <location>
        <begin position="453"/>
        <end position="573"/>
    </location>
</feature>
<comment type="subcellular location">
    <subcellularLocation>
        <location evidence="8">Cytoplasm</location>
    </subcellularLocation>
</comment>
<dbReference type="SUPFAM" id="SSF55190">
    <property type="entry name" value="Arginyl-tRNA synthetase (ArgRS), N-terminal 'additional' domain"/>
    <property type="match status" value="1"/>
</dbReference>
<dbReference type="Gene3D" id="1.10.730.10">
    <property type="entry name" value="Isoleucyl-tRNA Synthetase, Domain 1"/>
    <property type="match status" value="1"/>
</dbReference>
<keyword evidence="8" id="KW-0963">Cytoplasm</keyword>
<dbReference type="Gene3D" id="3.30.1360.70">
    <property type="entry name" value="Arginyl tRNA synthetase N-terminal domain"/>
    <property type="match status" value="1"/>
</dbReference>
<sequence>MLTTIAASIIAPSLPAEADMTEAKLTGMLEVPPQREMGDVSLPCFTFSKLLRQSPQKLAEQFADAINGIVGRDGEVRAAALGGYLNLTFGGAHWKSDIVGAALAEDYGRSRLGEGKRVVIDMSSPNIAKPLGIGHLRSTMIGNALANLYAATGHEVVKVNHLGDWGTQFGKLIVAYRRWGDTDALRNEPIAESLRLYVRFHEESEREPALQDEAREAFALLERGDEETHELWRFFVDESMKEFHRVYDRLSVSFDHYTGESFYNDRIDAVVRELEASGLLEESDGAKVVRLEELGLPPCLILKKDGSTIYPVRDLATAIYRKRELGADEMLYVVGAEQSLHFQQVFAVLGKLGHSWAASCRHVPFGLMTVNGKKMSTRRGKVVFLEDVLDEAVERALAIIEEKSPSLPNKKKVSEAVGVGAVIFGDLKHNRQLSVDFNLEDAVSFEGETGPYLQYTHARICSLLGKGDYSALRAKYPIDGSYLAAEPAWECVKTLSRFEAVLAEAVRDNEPFVVAKYLLAVAKSFNRFYNAGKILAEGADPAEVASKLALAAAAANVLKSGLGLLGIAAPREM</sequence>
<dbReference type="NCBIfam" id="TIGR00456">
    <property type="entry name" value="argS"/>
    <property type="match status" value="1"/>
</dbReference>
<protein>
    <recommendedName>
        <fullName evidence="8">Arginine--tRNA ligase</fullName>
        <ecNumber evidence="8">6.1.1.19</ecNumber>
    </recommendedName>
    <alternativeName>
        <fullName evidence="8">Arginyl-tRNA synthetase</fullName>
        <shortName evidence="8">ArgRS</shortName>
    </alternativeName>
</protein>
<dbReference type="Gene3D" id="3.40.50.620">
    <property type="entry name" value="HUPs"/>
    <property type="match status" value="1"/>
</dbReference>
<accession>A0ABW0LQR7</accession>
<evidence type="ECO:0000256" key="1">
    <source>
        <dbReference type="ARBA" id="ARBA00005594"/>
    </source>
</evidence>
<dbReference type="Proteomes" id="UP001596105">
    <property type="component" value="Unassembled WGS sequence"/>
</dbReference>
<keyword evidence="5 8" id="KW-0648">Protein biosynthesis</keyword>
<dbReference type="InterPro" id="IPR001278">
    <property type="entry name" value="Arg-tRNA-ligase"/>
</dbReference>
<gene>
    <name evidence="8 12" type="primary">argS</name>
    <name evidence="12" type="ORF">ACFPPD_01420</name>
</gene>
<evidence type="ECO:0000256" key="5">
    <source>
        <dbReference type="ARBA" id="ARBA00022917"/>
    </source>
</evidence>
<dbReference type="CDD" id="cd00671">
    <property type="entry name" value="ArgRS_core"/>
    <property type="match status" value="1"/>
</dbReference>
<keyword evidence="13" id="KW-1185">Reference proteome</keyword>
<comment type="similarity">
    <text evidence="1 8 9">Belongs to the class-I aminoacyl-tRNA synthetase family.</text>
</comment>
<dbReference type="HAMAP" id="MF_00123">
    <property type="entry name" value="Arg_tRNA_synth"/>
    <property type="match status" value="1"/>
</dbReference>
<dbReference type="PANTHER" id="PTHR11956:SF5">
    <property type="entry name" value="ARGININE--TRNA LIGASE, CYTOPLASMIC"/>
    <property type="match status" value="1"/>
</dbReference>
<evidence type="ECO:0000256" key="7">
    <source>
        <dbReference type="ARBA" id="ARBA00049339"/>
    </source>
</evidence>
<dbReference type="SUPFAM" id="SSF52374">
    <property type="entry name" value="Nucleotidylyl transferase"/>
    <property type="match status" value="1"/>
</dbReference>
<dbReference type="PANTHER" id="PTHR11956">
    <property type="entry name" value="ARGINYL-TRNA SYNTHETASE"/>
    <property type="match status" value="1"/>
</dbReference>
<dbReference type="InterPro" id="IPR035684">
    <property type="entry name" value="ArgRS_core"/>
</dbReference>
<dbReference type="InterPro" id="IPR005148">
    <property type="entry name" value="Arg-tRNA-synth_N"/>
</dbReference>
<feature type="domain" description="Arginyl tRNA synthetase N-terminal" evidence="11">
    <location>
        <begin position="4"/>
        <end position="89"/>
    </location>
</feature>
<dbReference type="InterPro" id="IPR014729">
    <property type="entry name" value="Rossmann-like_a/b/a_fold"/>
</dbReference>
<reference evidence="13" key="1">
    <citation type="journal article" date="2019" name="Int. J. Syst. Evol. Microbiol.">
        <title>The Global Catalogue of Microorganisms (GCM) 10K type strain sequencing project: providing services to taxonomists for standard genome sequencing and annotation.</title>
        <authorList>
            <consortium name="The Broad Institute Genomics Platform"/>
            <consortium name="The Broad Institute Genome Sequencing Center for Infectious Disease"/>
            <person name="Wu L."/>
            <person name="Ma J."/>
        </authorList>
    </citation>
    <scope>NUCLEOTIDE SEQUENCE [LARGE SCALE GENOMIC DNA]</scope>
    <source>
        <strain evidence="13">CCUG 57113</strain>
    </source>
</reference>
<dbReference type="GO" id="GO:0004814">
    <property type="term" value="F:arginine-tRNA ligase activity"/>
    <property type="evidence" value="ECO:0007669"/>
    <property type="project" value="UniProtKB-EC"/>
</dbReference>
<comment type="catalytic activity">
    <reaction evidence="7 8">
        <text>tRNA(Arg) + L-arginine + ATP = L-arginyl-tRNA(Arg) + AMP + diphosphate</text>
        <dbReference type="Rhea" id="RHEA:20301"/>
        <dbReference type="Rhea" id="RHEA-COMP:9658"/>
        <dbReference type="Rhea" id="RHEA-COMP:9673"/>
        <dbReference type="ChEBI" id="CHEBI:30616"/>
        <dbReference type="ChEBI" id="CHEBI:32682"/>
        <dbReference type="ChEBI" id="CHEBI:33019"/>
        <dbReference type="ChEBI" id="CHEBI:78442"/>
        <dbReference type="ChEBI" id="CHEBI:78513"/>
        <dbReference type="ChEBI" id="CHEBI:456215"/>
        <dbReference type="EC" id="6.1.1.19"/>
    </reaction>
</comment>
<evidence type="ECO:0000259" key="11">
    <source>
        <dbReference type="SMART" id="SM01016"/>
    </source>
</evidence>
<keyword evidence="6 8" id="KW-0030">Aminoacyl-tRNA synthetase</keyword>
<evidence type="ECO:0000256" key="9">
    <source>
        <dbReference type="RuleBase" id="RU363038"/>
    </source>
</evidence>
<evidence type="ECO:0000256" key="3">
    <source>
        <dbReference type="ARBA" id="ARBA00022741"/>
    </source>
</evidence>
<dbReference type="EC" id="6.1.1.19" evidence="8"/>
<name>A0ABW0LQR7_9BACL</name>
<comment type="caution">
    <text evidence="12">The sequence shown here is derived from an EMBL/GenBank/DDBJ whole genome shotgun (WGS) entry which is preliminary data.</text>
</comment>